<keyword evidence="1" id="KW-0028">Amino-acid biosynthesis</keyword>
<dbReference type="PANTHER" id="PTHR23342:SF20">
    <property type="entry name" value="[LYSW]-AMINOADIPATE KINASE"/>
    <property type="match status" value="1"/>
</dbReference>
<dbReference type="AlphaFoldDB" id="A0A919MI61"/>
<dbReference type="InterPro" id="IPR036393">
    <property type="entry name" value="AceGlu_kinase-like_sf"/>
</dbReference>
<feature type="domain" description="Aspartate/glutamate/uridylate kinase" evidence="8">
    <location>
        <begin position="10"/>
        <end position="257"/>
    </location>
</feature>
<dbReference type="InterPro" id="IPR001057">
    <property type="entry name" value="Glu/AcGlu_kinase"/>
</dbReference>
<dbReference type="InterPro" id="IPR004662">
    <property type="entry name" value="AcgluKinase_fam"/>
</dbReference>
<dbReference type="NCBIfam" id="TIGR00761">
    <property type="entry name" value="argB"/>
    <property type="match status" value="1"/>
</dbReference>
<proteinExistence type="predicted"/>
<keyword evidence="3" id="KW-0547">Nucleotide-binding</keyword>
<evidence type="ECO:0000256" key="1">
    <source>
        <dbReference type="ARBA" id="ARBA00022605"/>
    </source>
</evidence>
<gene>
    <name evidence="9" type="ORF">Afe05nite_51900</name>
</gene>
<dbReference type="RefSeq" id="WP_203819787.1">
    <property type="nucleotide sequence ID" value="NZ_BAAABP010000052.1"/>
</dbReference>
<keyword evidence="2" id="KW-0808">Transferase</keyword>
<dbReference type="EMBL" id="BOMM01000047">
    <property type="protein sequence ID" value="GIE13350.1"/>
    <property type="molecule type" value="Genomic_DNA"/>
</dbReference>
<dbReference type="PRINTS" id="PR00474">
    <property type="entry name" value="GLU5KINASE"/>
</dbReference>
<dbReference type="GO" id="GO:0006526">
    <property type="term" value="P:L-arginine biosynthetic process"/>
    <property type="evidence" value="ECO:0007669"/>
    <property type="project" value="TreeGrafter"/>
</dbReference>
<sequence length="293" mass="30687">MHASEEKEPVTVVKIGGNAAVDAEGICDDVAQLVEEGRRVVIVHGGSAEIERLADQMGVPQTKHVAPDGVTSRRTDEKTMEVVTLALAGSVKPKLIRALARRGIRAMGMTGMDGHLIQARRKKAQRAVVDGRTVLVRDNLAGTIEHVETGILHLAMAQGIVPVISPPAMTLDGEALNVDADRAAAAVAAAVGADELVLLTGADGVQAVPDDPSSVLSEVEVEPEGPPPRWARGGMALKLVAAREALTGGVRRVIVANGRGSKPVREALDGSGTQVKIARSERRAERRAARRAA</sequence>
<evidence type="ECO:0000313" key="9">
    <source>
        <dbReference type="EMBL" id="GIE13350.1"/>
    </source>
</evidence>
<evidence type="ECO:0000256" key="5">
    <source>
        <dbReference type="ARBA" id="ARBA00022840"/>
    </source>
</evidence>
<feature type="compositionally biased region" description="Basic and acidic residues" evidence="7">
    <location>
        <begin position="278"/>
        <end position="287"/>
    </location>
</feature>
<evidence type="ECO:0000256" key="6">
    <source>
        <dbReference type="ARBA" id="ARBA00029440"/>
    </source>
</evidence>
<comment type="caution">
    <text evidence="9">The sequence shown here is derived from an EMBL/GenBank/DDBJ whole genome shotgun (WGS) entry which is preliminary data.</text>
</comment>
<reference evidence="9" key="1">
    <citation type="submission" date="2021-01" db="EMBL/GenBank/DDBJ databases">
        <title>Whole genome shotgun sequence of Actinoplanes ferrugineus NBRC 15555.</title>
        <authorList>
            <person name="Komaki H."/>
            <person name="Tamura T."/>
        </authorList>
    </citation>
    <scope>NUCLEOTIDE SEQUENCE</scope>
    <source>
        <strain evidence="9">NBRC 15555</strain>
    </source>
</reference>
<name>A0A919MI61_9ACTN</name>
<evidence type="ECO:0000256" key="2">
    <source>
        <dbReference type="ARBA" id="ARBA00022679"/>
    </source>
</evidence>
<dbReference type="PIRSF" id="PIRSF000728">
    <property type="entry name" value="NAGK"/>
    <property type="match status" value="1"/>
</dbReference>
<evidence type="ECO:0000256" key="7">
    <source>
        <dbReference type="SAM" id="MobiDB-lite"/>
    </source>
</evidence>
<feature type="region of interest" description="Disordered" evidence="7">
    <location>
        <begin position="265"/>
        <end position="293"/>
    </location>
</feature>
<keyword evidence="10" id="KW-1185">Reference proteome</keyword>
<dbReference type="NCBIfam" id="NF010659">
    <property type="entry name" value="PRK14058.1-1"/>
    <property type="match status" value="1"/>
</dbReference>
<evidence type="ECO:0000256" key="4">
    <source>
        <dbReference type="ARBA" id="ARBA00022777"/>
    </source>
</evidence>
<protein>
    <submittedName>
        <fullName evidence="9">Acetylglutamate kinase</fullName>
    </submittedName>
</protein>
<evidence type="ECO:0000259" key="8">
    <source>
        <dbReference type="Pfam" id="PF00696"/>
    </source>
</evidence>
<evidence type="ECO:0000313" key="10">
    <source>
        <dbReference type="Proteomes" id="UP000598174"/>
    </source>
</evidence>
<dbReference type="GO" id="GO:0003991">
    <property type="term" value="F:acetylglutamate kinase activity"/>
    <property type="evidence" value="ECO:0007669"/>
    <property type="project" value="TreeGrafter"/>
</dbReference>
<keyword evidence="4 9" id="KW-0418">Kinase</keyword>
<keyword evidence="5" id="KW-0067">ATP-binding</keyword>
<evidence type="ECO:0000256" key="3">
    <source>
        <dbReference type="ARBA" id="ARBA00022741"/>
    </source>
</evidence>
<dbReference type="PANTHER" id="PTHR23342">
    <property type="entry name" value="N-ACETYLGLUTAMATE SYNTHASE"/>
    <property type="match status" value="1"/>
</dbReference>
<dbReference type="Gene3D" id="3.40.1160.10">
    <property type="entry name" value="Acetylglutamate kinase-like"/>
    <property type="match status" value="1"/>
</dbReference>
<dbReference type="SUPFAM" id="SSF53633">
    <property type="entry name" value="Carbamate kinase-like"/>
    <property type="match status" value="1"/>
</dbReference>
<organism evidence="9 10">
    <name type="scientific">Paractinoplanes ferrugineus</name>
    <dbReference type="NCBI Taxonomy" id="113564"/>
    <lineage>
        <taxon>Bacteria</taxon>
        <taxon>Bacillati</taxon>
        <taxon>Actinomycetota</taxon>
        <taxon>Actinomycetes</taxon>
        <taxon>Micromonosporales</taxon>
        <taxon>Micromonosporaceae</taxon>
        <taxon>Paractinoplanes</taxon>
    </lineage>
</organism>
<dbReference type="Pfam" id="PF00696">
    <property type="entry name" value="AA_kinase"/>
    <property type="match status" value="1"/>
</dbReference>
<dbReference type="InterPro" id="IPR001048">
    <property type="entry name" value="Asp/Glu/Uridylate_kinase"/>
</dbReference>
<comment type="pathway">
    <text evidence="6">Amino-acid biosynthesis.</text>
</comment>
<dbReference type="GO" id="GO:0005524">
    <property type="term" value="F:ATP binding"/>
    <property type="evidence" value="ECO:0007669"/>
    <property type="project" value="UniProtKB-KW"/>
</dbReference>
<accession>A0A919MI61</accession>
<dbReference type="Proteomes" id="UP000598174">
    <property type="component" value="Unassembled WGS sequence"/>
</dbReference>
<dbReference type="GO" id="GO:0005737">
    <property type="term" value="C:cytoplasm"/>
    <property type="evidence" value="ECO:0007669"/>
    <property type="project" value="InterPro"/>
</dbReference>